<comment type="caution">
    <text evidence="1">The sequence shown here is derived from an EMBL/GenBank/DDBJ whole genome shotgun (WGS) entry which is preliminary data.</text>
</comment>
<accession>A0A4C1VHP2</accession>
<gene>
    <name evidence="1" type="ORF">EVAR_80391_1</name>
</gene>
<organism evidence="1 2">
    <name type="scientific">Eumeta variegata</name>
    <name type="common">Bagworm moth</name>
    <name type="synonym">Eumeta japonica</name>
    <dbReference type="NCBI Taxonomy" id="151549"/>
    <lineage>
        <taxon>Eukaryota</taxon>
        <taxon>Metazoa</taxon>
        <taxon>Ecdysozoa</taxon>
        <taxon>Arthropoda</taxon>
        <taxon>Hexapoda</taxon>
        <taxon>Insecta</taxon>
        <taxon>Pterygota</taxon>
        <taxon>Neoptera</taxon>
        <taxon>Endopterygota</taxon>
        <taxon>Lepidoptera</taxon>
        <taxon>Glossata</taxon>
        <taxon>Ditrysia</taxon>
        <taxon>Tineoidea</taxon>
        <taxon>Psychidae</taxon>
        <taxon>Oiketicinae</taxon>
        <taxon>Eumeta</taxon>
    </lineage>
</organism>
<keyword evidence="2" id="KW-1185">Reference proteome</keyword>
<name>A0A4C1VHP2_EUMVA</name>
<evidence type="ECO:0000313" key="2">
    <source>
        <dbReference type="Proteomes" id="UP000299102"/>
    </source>
</evidence>
<sequence>MVIVDIHTSRTEIILESFPQRRPGAPRAAGRTAMQKKSHAQDLNTGSAIHSQFSGREAKSANADMTSGHDTSLDTWRIIGGGRAMTNYVNRRRTAAGLLALTWYYVHNDTELNPCAATTKPSNVTLGRPCEHVGVNGHRLRVSLRCV</sequence>
<dbReference type="EMBL" id="BGZK01000344">
    <property type="protein sequence ID" value="GBP38110.1"/>
    <property type="molecule type" value="Genomic_DNA"/>
</dbReference>
<proteinExistence type="predicted"/>
<dbReference type="AlphaFoldDB" id="A0A4C1VHP2"/>
<evidence type="ECO:0000313" key="1">
    <source>
        <dbReference type="EMBL" id="GBP38110.1"/>
    </source>
</evidence>
<dbReference type="Proteomes" id="UP000299102">
    <property type="component" value="Unassembled WGS sequence"/>
</dbReference>
<protein>
    <submittedName>
        <fullName evidence="1">Uncharacterized protein</fullName>
    </submittedName>
</protein>
<reference evidence="1 2" key="1">
    <citation type="journal article" date="2019" name="Commun. Biol.">
        <title>The bagworm genome reveals a unique fibroin gene that provides high tensile strength.</title>
        <authorList>
            <person name="Kono N."/>
            <person name="Nakamura H."/>
            <person name="Ohtoshi R."/>
            <person name="Tomita M."/>
            <person name="Numata K."/>
            <person name="Arakawa K."/>
        </authorList>
    </citation>
    <scope>NUCLEOTIDE SEQUENCE [LARGE SCALE GENOMIC DNA]</scope>
</reference>